<keyword evidence="2" id="KW-1185">Reference proteome</keyword>
<gene>
    <name evidence="1" type="ORF">CEXT_384211</name>
</gene>
<dbReference type="Proteomes" id="UP001054945">
    <property type="component" value="Unassembled WGS sequence"/>
</dbReference>
<feature type="non-terminal residue" evidence="1">
    <location>
        <position position="1"/>
    </location>
</feature>
<dbReference type="EMBL" id="BPLR01006514">
    <property type="protein sequence ID" value="GIY10377.1"/>
    <property type="molecule type" value="Genomic_DNA"/>
</dbReference>
<evidence type="ECO:0000313" key="1">
    <source>
        <dbReference type="EMBL" id="GIY10377.1"/>
    </source>
</evidence>
<accession>A0AAV4QQI3</accession>
<organism evidence="1 2">
    <name type="scientific">Caerostris extrusa</name>
    <name type="common">Bark spider</name>
    <name type="synonym">Caerostris bankana</name>
    <dbReference type="NCBI Taxonomy" id="172846"/>
    <lineage>
        <taxon>Eukaryota</taxon>
        <taxon>Metazoa</taxon>
        <taxon>Ecdysozoa</taxon>
        <taxon>Arthropoda</taxon>
        <taxon>Chelicerata</taxon>
        <taxon>Arachnida</taxon>
        <taxon>Araneae</taxon>
        <taxon>Araneomorphae</taxon>
        <taxon>Entelegynae</taxon>
        <taxon>Araneoidea</taxon>
        <taxon>Araneidae</taxon>
        <taxon>Caerostris</taxon>
    </lineage>
</organism>
<sequence length="45" mass="5245">TRTVITSKKLRAVLPQIDSIVFLHLHLKMRCLRDILLRKCDATVE</sequence>
<proteinExistence type="predicted"/>
<name>A0AAV4QQI3_CAEEX</name>
<reference evidence="1 2" key="1">
    <citation type="submission" date="2021-06" db="EMBL/GenBank/DDBJ databases">
        <title>Caerostris extrusa draft genome.</title>
        <authorList>
            <person name="Kono N."/>
            <person name="Arakawa K."/>
        </authorList>
    </citation>
    <scope>NUCLEOTIDE SEQUENCE [LARGE SCALE GENOMIC DNA]</scope>
</reference>
<comment type="caution">
    <text evidence="1">The sequence shown here is derived from an EMBL/GenBank/DDBJ whole genome shotgun (WGS) entry which is preliminary data.</text>
</comment>
<evidence type="ECO:0000313" key="2">
    <source>
        <dbReference type="Proteomes" id="UP001054945"/>
    </source>
</evidence>
<dbReference type="AlphaFoldDB" id="A0AAV4QQI3"/>
<protein>
    <submittedName>
        <fullName evidence="1">Uncharacterized protein</fullName>
    </submittedName>
</protein>